<dbReference type="EMBL" id="JACSPR010000003">
    <property type="protein sequence ID" value="MBD8029779.1"/>
    <property type="molecule type" value="Genomic_DNA"/>
</dbReference>
<proteinExistence type="predicted"/>
<gene>
    <name evidence="3" type="ORF">H9627_05470</name>
</gene>
<dbReference type="RefSeq" id="WP_191733008.1">
    <property type="nucleotide sequence ID" value="NZ_JACSPR010000003.1"/>
</dbReference>
<dbReference type="Pfam" id="PF21922">
    <property type="entry name" value="PBP_dimer_2"/>
    <property type="match status" value="1"/>
</dbReference>
<dbReference type="InterPro" id="IPR054120">
    <property type="entry name" value="PBPA_dimer"/>
</dbReference>
<dbReference type="InterPro" id="IPR001460">
    <property type="entry name" value="PCN-bd_Tpept"/>
</dbReference>
<dbReference type="GO" id="GO:0005886">
    <property type="term" value="C:plasma membrane"/>
    <property type="evidence" value="ECO:0007669"/>
    <property type="project" value="TreeGrafter"/>
</dbReference>
<keyword evidence="4" id="KW-1185">Reference proteome</keyword>
<sequence length="475" mass="49046">MNKSIRITSLFALVLIVILLANLTWIQGFREDELAQNPLNSRNFLEAKSTPRGQISAGGQILAESYQDDNGYYQRQYVTSPQAFGPVQGYLSDIYGAAGLELGYNSVLNGTDASLFTSQWLDVLTGAPTRGANIELTLDPDLQQTAYNQLSNNGYEGAVVALRPSTGEVLAMASSPSFNPNAIVDPATAENAWAEYTSDPQSPLLNHATQESLPPGSIFKIITTAAGLNNGYSADSTVTAEAAVTLPGTNTTLTNYAGQSCDGGGTTTLQTAFALSCNTAFVEMSVDVGADALRDAAEGFGVGETYDLGIPNVPGGLGEIPDDAALGQSSIGQRDVEMTVLQAAVMAATVSNGGVRMEPYLVSRVTGQDLSELSTHDPDSAGGIDQDIAEQITELMKASERNTAGYTGADIASKTGTAEHGAEGTPPHTWYVAFAGDVAVAVLVKNGGGMGSSATGGAVAAPIGRAVLQAAGGLN</sequence>
<evidence type="ECO:0000259" key="1">
    <source>
        <dbReference type="Pfam" id="PF00905"/>
    </source>
</evidence>
<dbReference type="AlphaFoldDB" id="A0A8I0LFI1"/>
<comment type="caution">
    <text evidence="3">The sequence shown here is derived from an EMBL/GenBank/DDBJ whole genome shotgun (WGS) entry which is preliminary data.</text>
</comment>
<dbReference type="Gene3D" id="3.90.1310.10">
    <property type="entry name" value="Penicillin-binding protein 2a (Domain 2)"/>
    <property type="match status" value="1"/>
</dbReference>
<dbReference type="GO" id="GO:0071555">
    <property type="term" value="P:cell wall organization"/>
    <property type="evidence" value="ECO:0007669"/>
    <property type="project" value="TreeGrafter"/>
</dbReference>
<accession>A0A8I0LFI1</accession>
<dbReference type="PANTHER" id="PTHR30627">
    <property type="entry name" value="PEPTIDOGLYCAN D,D-TRANSPEPTIDASE"/>
    <property type="match status" value="1"/>
</dbReference>
<dbReference type="InterPro" id="IPR012338">
    <property type="entry name" value="Beta-lactam/transpept-like"/>
</dbReference>
<evidence type="ECO:0000313" key="4">
    <source>
        <dbReference type="Proteomes" id="UP000650224"/>
    </source>
</evidence>
<evidence type="ECO:0000313" key="3">
    <source>
        <dbReference type="EMBL" id="MBD8029779.1"/>
    </source>
</evidence>
<dbReference type="GO" id="GO:0008658">
    <property type="term" value="F:penicillin binding"/>
    <property type="evidence" value="ECO:0007669"/>
    <property type="project" value="InterPro"/>
</dbReference>
<dbReference type="GO" id="GO:0071972">
    <property type="term" value="F:peptidoglycan L,D-transpeptidase activity"/>
    <property type="evidence" value="ECO:0007669"/>
    <property type="project" value="TreeGrafter"/>
</dbReference>
<feature type="domain" description="Penicillin binding protein A dimerisation" evidence="2">
    <location>
        <begin position="52"/>
        <end position="134"/>
    </location>
</feature>
<reference evidence="3 4" key="1">
    <citation type="submission" date="2020-08" db="EMBL/GenBank/DDBJ databases">
        <title>A Genomic Blueprint of the Chicken Gut Microbiome.</title>
        <authorList>
            <person name="Gilroy R."/>
            <person name="Ravi A."/>
            <person name="Getino M."/>
            <person name="Pursley I."/>
            <person name="Horton D.L."/>
            <person name="Alikhan N.-F."/>
            <person name="Baker D."/>
            <person name="Gharbi K."/>
            <person name="Hall N."/>
            <person name="Watson M."/>
            <person name="Adriaenssens E.M."/>
            <person name="Foster-Nyarko E."/>
            <person name="Jarju S."/>
            <person name="Secka A."/>
            <person name="Antonio M."/>
            <person name="Oren A."/>
            <person name="Chaudhuri R."/>
            <person name="La Ragione R.M."/>
            <person name="Hildebrand F."/>
            <person name="Pallen M.J."/>
        </authorList>
    </citation>
    <scope>NUCLEOTIDE SEQUENCE [LARGE SCALE GENOMIC DNA]</scope>
    <source>
        <strain evidence="3 4">Sa1YVA5</strain>
    </source>
</reference>
<dbReference type="InterPro" id="IPR050515">
    <property type="entry name" value="Beta-lactam/transpept"/>
</dbReference>
<dbReference type="Gene3D" id="3.40.710.10">
    <property type="entry name" value="DD-peptidase/beta-lactamase superfamily"/>
    <property type="match status" value="1"/>
</dbReference>
<evidence type="ECO:0000259" key="2">
    <source>
        <dbReference type="Pfam" id="PF21922"/>
    </source>
</evidence>
<dbReference type="PANTHER" id="PTHR30627:SF24">
    <property type="entry name" value="PENICILLIN-BINDING PROTEIN 4B"/>
    <property type="match status" value="1"/>
</dbReference>
<organism evidence="3 4">
    <name type="scientific">Corynebacterium gallinarum</name>
    <dbReference type="NCBI Taxonomy" id="2762214"/>
    <lineage>
        <taxon>Bacteria</taxon>
        <taxon>Bacillati</taxon>
        <taxon>Actinomycetota</taxon>
        <taxon>Actinomycetes</taxon>
        <taxon>Mycobacteriales</taxon>
        <taxon>Corynebacteriaceae</taxon>
        <taxon>Corynebacterium</taxon>
    </lineage>
</organism>
<dbReference type="Pfam" id="PF00905">
    <property type="entry name" value="Transpeptidase"/>
    <property type="match status" value="1"/>
</dbReference>
<dbReference type="Proteomes" id="UP000650224">
    <property type="component" value="Unassembled WGS sequence"/>
</dbReference>
<dbReference type="SUPFAM" id="SSF56601">
    <property type="entry name" value="beta-lactamase/transpeptidase-like"/>
    <property type="match status" value="1"/>
</dbReference>
<name>A0A8I0LFI1_9CORY</name>
<protein>
    <submittedName>
        <fullName evidence="3">Penicillin-binding protein 2</fullName>
    </submittedName>
</protein>
<feature type="domain" description="Penicillin-binding protein transpeptidase" evidence="1">
    <location>
        <begin position="157"/>
        <end position="469"/>
    </location>
</feature>